<reference evidence="2 3" key="1">
    <citation type="submission" date="2014-04" db="EMBL/GenBank/DDBJ databases">
        <authorList>
            <consortium name="DOE Joint Genome Institute"/>
            <person name="Kuo A."/>
            <person name="Martino E."/>
            <person name="Perotto S."/>
            <person name="Kohler A."/>
            <person name="Nagy L.G."/>
            <person name="Floudas D."/>
            <person name="Copeland A."/>
            <person name="Barry K.W."/>
            <person name="Cichocki N."/>
            <person name="Veneault-Fourrey C."/>
            <person name="LaButti K."/>
            <person name="Lindquist E.A."/>
            <person name="Lipzen A."/>
            <person name="Lundell T."/>
            <person name="Morin E."/>
            <person name="Murat C."/>
            <person name="Sun H."/>
            <person name="Tunlid A."/>
            <person name="Henrissat B."/>
            <person name="Grigoriev I.V."/>
            <person name="Hibbett D.S."/>
            <person name="Martin F."/>
            <person name="Nordberg H.P."/>
            <person name="Cantor M.N."/>
            <person name="Hua S.X."/>
        </authorList>
    </citation>
    <scope>NUCLEOTIDE SEQUENCE [LARGE SCALE GENOMIC DNA]</scope>
    <source>
        <strain evidence="2 3">Zn</strain>
    </source>
</reference>
<accession>A0A0C3H3L9</accession>
<evidence type="ECO:0000259" key="1">
    <source>
        <dbReference type="Pfam" id="PF13472"/>
    </source>
</evidence>
<dbReference type="InterPro" id="IPR013830">
    <property type="entry name" value="SGNH_hydro"/>
</dbReference>
<dbReference type="OrthoDB" id="5041285at2759"/>
<dbReference type="CDD" id="cd01821">
    <property type="entry name" value="Rhamnogalacturan_acetylesterase_like"/>
    <property type="match status" value="1"/>
</dbReference>
<dbReference type="GO" id="GO:0016787">
    <property type="term" value="F:hydrolase activity"/>
    <property type="evidence" value="ECO:0007669"/>
    <property type="project" value="InterPro"/>
</dbReference>
<dbReference type="Proteomes" id="UP000054321">
    <property type="component" value="Unassembled WGS sequence"/>
</dbReference>
<sequence length="244" mass="25857">MAHASSISFSTKPAAFYLAGDSTTAAQSDEGGGWGVGFLKTLQDGAVGTDMGYNGATTVSFVYGGAWANVIDAVNRSKEAFDPYVTIQFGHNDQKPAANISIEQYSANLKNMALEAQAAGGTPILVTPLSRRNYNSSGLVTEDLADQRAATIAVARSIEIDYIDLNGASTRYLDAIGSADAATYNRVPGDFTHLNPSGSVVFGDMVSLLITSTTKVRRALSMYTRPNREVVMAIEKGVYIFPSS</sequence>
<dbReference type="SUPFAM" id="SSF52266">
    <property type="entry name" value="SGNH hydrolase"/>
    <property type="match status" value="1"/>
</dbReference>
<name>A0A0C3H3L9_OIDMZ</name>
<dbReference type="EMBL" id="KN832874">
    <property type="protein sequence ID" value="KIN02731.1"/>
    <property type="molecule type" value="Genomic_DNA"/>
</dbReference>
<dbReference type="Pfam" id="PF13472">
    <property type="entry name" value="Lipase_GDSL_2"/>
    <property type="match status" value="1"/>
</dbReference>
<dbReference type="InParanoid" id="A0A0C3H3L9"/>
<dbReference type="InterPro" id="IPR037459">
    <property type="entry name" value="RhgT-like"/>
</dbReference>
<evidence type="ECO:0000313" key="2">
    <source>
        <dbReference type="EMBL" id="KIN02731.1"/>
    </source>
</evidence>
<keyword evidence="3" id="KW-1185">Reference proteome</keyword>
<dbReference type="HOGENOM" id="CLU_065859_1_0_1"/>
<dbReference type="Gene3D" id="3.40.50.1110">
    <property type="entry name" value="SGNH hydrolase"/>
    <property type="match status" value="1"/>
</dbReference>
<dbReference type="PANTHER" id="PTHR43695">
    <property type="entry name" value="PUTATIVE (AFU_ORTHOLOGUE AFUA_2G17250)-RELATED"/>
    <property type="match status" value="1"/>
</dbReference>
<dbReference type="PANTHER" id="PTHR43695:SF2">
    <property type="entry name" value="PUTATIVE (AFU_ORTHOLOGUE AFUA_2G17250)-RELATED"/>
    <property type="match status" value="1"/>
</dbReference>
<protein>
    <submittedName>
        <fullName evidence="2">Carbohydrate esterase family 12 protein</fullName>
    </submittedName>
</protein>
<gene>
    <name evidence="2" type="ORF">OIDMADRAFT_102783</name>
</gene>
<reference evidence="3" key="2">
    <citation type="submission" date="2015-01" db="EMBL/GenBank/DDBJ databases">
        <title>Evolutionary Origins and Diversification of the Mycorrhizal Mutualists.</title>
        <authorList>
            <consortium name="DOE Joint Genome Institute"/>
            <consortium name="Mycorrhizal Genomics Consortium"/>
            <person name="Kohler A."/>
            <person name="Kuo A."/>
            <person name="Nagy L.G."/>
            <person name="Floudas D."/>
            <person name="Copeland A."/>
            <person name="Barry K.W."/>
            <person name="Cichocki N."/>
            <person name="Veneault-Fourrey C."/>
            <person name="LaButti K."/>
            <person name="Lindquist E.A."/>
            <person name="Lipzen A."/>
            <person name="Lundell T."/>
            <person name="Morin E."/>
            <person name="Murat C."/>
            <person name="Riley R."/>
            <person name="Ohm R."/>
            <person name="Sun H."/>
            <person name="Tunlid A."/>
            <person name="Henrissat B."/>
            <person name="Grigoriev I.V."/>
            <person name="Hibbett D.S."/>
            <person name="Martin F."/>
        </authorList>
    </citation>
    <scope>NUCLEOTIDE SEQUENCE [LARGE SCALE GENOMIC DNA]</scope>
    <source>
        <strain evidence="3">Zn</strain>
    </source>
</reference>
<dbReference type="InterPro" id="IPR036514">
    <property type="entry name" value="SGNH_hydro_sf"/>
</dbReference>
<feature type="domain" description="SGNH hydrolase-type esterase" evidence="1">
    <location>
        <begin position="19"/>
        <end position="198"/>
    </location>
</feature>
<evidence type="ECO:0000313" key="3">
    <source>
        <dbReference type="Proteomes" id="UP000054321"/>
    </source>
</evidence>
<organism evidence="2 3">
    <name type="scientific">Oidiodendron maius (strain Zn)</name>
    <dbReference type="NCBI Taxonomy" id="913774"/>
    <lineage>
        <taxon>Eukaryota</taxon>
        <taxon>Fungi</taxon>
        <taxon>Dikarya</taxon>
        <taxon>Ascomycota</taxon>
        <taxon>Pezizomycotina</taxon>
        <taxon>Leotiomycetes</taxon>
        <taxon>Leotiomycetes incertae sedis</taxon>
        <taxon>Myxotrichaceae</taxon>
        <taxon>Oidiodendron</taxon>
    </lineage>
</organism>
<dbReference type="STRING" id="913774.A0A0C3H3L9"/>
<dbReference type="AlphaFoldDB" id="A0A0C3H3L9"/>
<proteinExistence type="predicted"/>